<dbReference type="KEGG" id="rpf:Rpic12D_4824"/>
<geneLocation type="plasmid" evidence="1">
    <name>pRp12D01</name>
</geneLocation>
<protein>
    <submittedName>
        <fullName evidence="1">Uncharacterized protein</fullName>
    </submittedName>
</protein>
<reference evidence="1" key="1">
    <citation type="submission" date="2009-06" db="EMBL/GenBank/DDBJ databases">
        <title>Complete sequence plasmid 1 of Ralstonia pickettii 12D.</title>
        <authorList>
            <consortium name="US DOE Joint Genome Institute"/>
            <person name="Lucas S."/>
            <person name="Copeland A."/>
            <person name="Lapidus A."/>
            <person name="Glavina del Rio T."/>
            <person name="Dalin E."/>
            <person name="Tice H."/>
            <person name="Bruce D."/>
            <person name="Goodwin L."/>
            <person name="Pitluck S."/>
            <person name="Sims D."/>
            <person name="Meincke L."/>
            <person name="Brettin T."/>
            <person name="Detter J.C."/>
            <person name="Han C."/>
            <person name="Larimer F."/>
            <person name="Land M."/>
            <person name="Hauser L."/>
            <person name="Kyrpides N."/>
            <person name="Ovchinnikova G."/>
            <person name="Marsh T."/>
            <person name="Richardson P."/>
        </authorList>
    </citation>
    <scope>NUCLEOTIDE SEQUENCE [LARGE SCALE GENOMIC DNA]</scope>
    <source>
        <plasmid evidence="1">12D</plasmid>
        <plasmid evidence="1">pRp12D01</plasmid>
    </source>
</reference>
<evidence type="ECO:0000313" key="1">
    <source>
        <dbReference type="EMBL" id="ACS66059.1"/>
    </source>
</evidence>
<dbReference type="EMBL" id="CP001646">
    <property type="protein sequence ID" value="ACS66059.1"/>
    <property type="molecule type" value="Genomic_DNA"/>
</dbReference>
<name>C6BPD5_RALP1</name>
<dbReference type="HOGENOM" id="CLU_2495639_0_0_4"/>
<organism evidence="1">
    <name type="scientific">Ralstonia pickettii (strain 12D)</name>
    <dbReference type="NCBI Taxonomy" id="428406"/>
    <lineage>
        <taxon>Bacteria</taxon>
        <taxon>Pseudomonadati</taxon>
        <taxon>Pseudomonadota</taxon>
        <taxon>Betaproteobacteria</taxon>
        <taxon>Burkholderiales</taxon>
        <taxon>Burkholderiaceae</taxon>
        <taxon>Ralstonia</taxon>
    </lineage>
</organism>
<gene>
    <name evidence="1" type="ordered locus">Rpic12D_4824</name>
</gene>
<proteinExistence type="predicted"/>
<dbReference type="AlphaFoldDB" id="C6BPD5"/>
<accession>C6BPD5</accession>
<keyword evidence="1" id="KW-0614">Plasmid</keyword>
<sequence>MDEFEREALLLVGRAAMQVRVLARELPASTTKDRILPLAEGMHKIPSVLASSDEERQRHTETVADGVVELNLALGISPKAIGCVTH</sequence>